<reference evidence="2" key="1">
    <citation type="submission" date="2021-01" db="EMBL/GenBank/DDBJ databases">
        <authorList>
            <consortium name="Genoscope - CEA"/>
            <person name="William W."/>
        </authorList>
    </citation>
    <scope>NUCLEOTIDE SEQUENCE</scope>
</reference>
<sequence>MNHKPKLHSFDYTISTKYRFCNKFQQCLKLNKIDEKQQKQCLLKNKDNVDLIIRIYFKMTIIMGLRMMKNLMEMVVRTETNIELYGEQTEDINYSNVKQNNINVNIHLLYIIKIKIFIYLSVSFLFFDQNQSPFLLSNTTIIIFKLNHIIEKCFGYSKGLIIYH</sequence>
<dbReference type="Proteomes" id="UP000692954">
    <property type="component" value="Unassembled WGS sequence"/>
</dbReference>
<gene>
    <name evidence="2" type="ORF">PSON_ATCC_30995.1.T0630011</name>
</gene>
<comment type="caution">
    <text evidence="2">The sequence shown here is derived from an EMBL/GenBank/DDBJ whole genome shotgun (WGS) entry which is preliminary data.</text>
</comment>
<keyword evidence="3" id="KW-1185">Reference proteome</keyword>
<keyword evidence="1" id="KW-0472">Membrane</keyword>
<keyword evidence="1" id="KW-0812">Transmembrane</keyword>
<evidence type="ECO:0000256" key="1">
    <source>
        <dbReference type="SAM" id="Phobius"/>
    </source>
</evidence>
<protein>
    <recommendedName>
        <fullName evidence="4">Transmembrane protein</fullName>
    </recommendedName>
</protein>
<keyword evidence="1" id="KW-1133">Transmembrane helix</keyword>
<feature type="transmembrane region" description="Helical" evidence="1">
    <location>
        <begin position="108"/>
        <end position="127"/>
    </location>
</feature>
<evidence type="ECO:0000313" key="2">
    <source>
        <dbReference type="EMBL" id="CAD8094694.1"/>
    </source>
</evidence>
<dbReference type="AlphaFoldDB" id="A0A8S1P1U9"/>
<evidence type="ECO:0000313" key="3">
    <source>
        <dbReference type="Proteomes" id="UP000692954"/>
    </source>
</evidence>
<name>A0A8S1P1U9_9CILI</name>
<dbReference type="EMBL" id="CAJJDN010000063">
    <property type="protein sequence ID" value="CAD8094694.1"/>
    <property type="molecule type" value="Genomic_DNA"/>
</dbReference>
<accession>A0A8S1P1U9</accession>
<organism evidence="2 3">
    <name type="scientific">Paramecium sonneborni</name>
    <dbReference type="NCBI Taxonomy" id="65129"/>
    <lineage>
        <taxon>Eukaryota</taxon>
        <taxon>Sar</taxon>
        <taxon>Alveolata</taxon>
        <taxon>Ciliophora</taxon>
        <taxon>Intramacronucleata</taxon>
        <taxon>Oligohymenophorea</taxon>
        <taxon>Peniculida</taxon>
        <taxon>Parameciidae</taxon>
        <taxon>Paramecium</taxon>
    </lineage>
</organism>
<proteinExistence type="predicted"/>
<evidence type="ECO:0008006" key="4">
    <source>
        <dbReference type="Google" id="ProtNLM"/>
    </source>
</evidence>